<evidence type="ECO:0000313" key="5">
    <source>
        <dbReference type="EMBL" id="AEA23040.1"/>
    </source>
</evidence>
<dbReference type="GO" id="GO:0046872">
    <property type="term" value="F:metal ion binding"/>
    <property type="evidence" value="ECO:0007669"/>
    <property type="project" value="UniProtKB-KW"/>
</dbReference>
<dbReference type="STRING" id="675635.Psed_0783"/>
<evidence type="ECO:0000259" key="4">
    <source>
        <dbReference type="Pfam" id="PF00149"/>
    </source>
</evidence>
<sequence>MFAVLTLLLVVVTHVYLYRRAVHDVFDGRRARRIGATVIVLLGLAVAAAFTTQRALDPGAARPLHTAGYLWLAVVLYATCVLVVGELVRLGLRAAGRAPDPERRRFLSRVLAGTAAVVALGTVTYGAVAARRVRTERRELLLDRLDPAFDGFTIAAISDVHLGPLVGRADLAGFVATINAAAPDAVAIVGDLVDGDVATLGPYAEPLRDLQAPAYFVTGNHEYYSGAAQWVEHLPTLGVRVLRNERVTVRRGGAVLHIAGCDDRTAARSDVPGHGFDLDAALAGRGPDEPVVLLTHQPVMVDQAARADVDLQVSGHTHGGQLWPLTTVALIDQPVLAGLTRVGRTWLYVTRGVGFWGPPVRVGSPPEITVLTLRARGGGTVGPG</sequence>
<dbReference type="InterPro" id="IPR029052">
    <property type="entry name" value="Metallo-depent_PP-like"/>
</dbReference>
<dbReference type="KEGG" id="pdx:Psed_0783"/>
<accession>F4CP04</accession>
<dbReference type="eggNOG" id="COG1408">
    <property type="taxonomic scope" value="Bacteria"/>
</dbReference>
<dbReference type="OrthoDB" id="9780884at2"/>
<dbReference type="GO" id="GO:0016020">
    <property type="term" value="C:membrane"/>
    <property type="evidence" value="ECO:0007669"/>
    <property type="project" value="GOC"/>
</dbReference>
<dbReference type="EMBL" id="CP002593">
    <property type="protein sequence ID" value="AEA23040.1"/>
    <property type="molecule type" value="Genomic_DNA"/>
</dbReference>
<proteinExistence type="predicted"/>
<feature type="transmembrane region" description="Helical" evidence="3">
    <location>
        <begin position="33"/>
        <end position="56"/>
    </location>
</feature>
<evidence type="ECO:0000256" key="2">
    <source>
        <dbReference type="ARBA" id="ARBA00022801"/>
    </source>
</evidence>
<feature type="transmembrane region" description="Helical" evidence="3">
    <location>
        <begin position="110"/>
        <end position="130"/>
    </location>
</feature>
<dbReference type="CDD" id="cd07385">
    <property type="entry name" value="MPP_YkuE_C"/>
    <property type="match status" value="1"/>
</dbReference>
<dbReference type="GO" id="GO:0009245">
    <property type="term" value="P:lipid A biosynthetic process"/>
    <property type="evidence" value="ECO:0007669"/>
    <property type="project" value="TreeGrafter"/>
</dbReference>
<dbReference type="AlphaFoldDB" id="F4CP04"/>
<keyword evidence="6" id="KW-1185">Reference proteome</keyword>
<dbReference type="InterPro" id="IPR004843">
    <property type="entry name" value="Calcineurin-like_PHP"/>
</dbReference>
<dbReference type="PANTHER" id="PTHR31302">
    <property type="entry name" value="TRANSMEMBRANE PROTEIN WITH METALLOPHOSPHOESTERASE DOMAIN-RELATED"/>
    <property type="match status" value="1"/>
</dbReference>
<feature type="transmembrane region" description="Helical" evidence="3">
    <location>
        <begin position="68"/>
        <end position="90"/>
    </location>
</feature>
<keyword evidence="3" id="KW-1133">Transmembrane helix</keyword>
<gene>
    <name evidence="5" type="ordered locus">Psed_0783</name>
</gene>
<feature type="domain" description="Calcineurin-like phosphoesterase" evidence="4">
    <location>
        <begin position="153"/>
        <end position="319"/>
    </location>
</feature>
<dbReference type="Gene3D" id="3.60.21.10">
    <property type="match status" value="1"/>
</dbReference>
<name>F4CP04_PSEUX</name>
<dbReference type="Proteomes" id="UP000007809">
    <property type="component" value="Chromosome"/>
</dbReference>
<dbReference type="GO" id="GO:0008758">
    <property type="term" value="F:UDP-2,3-diacylglucosamine hydrolase activity"/>
    <property type="evidence" value="ECO:0007669"/>
    <property type="project" value="TreeGrafter"/>
</dbReference>
<protein>
    <submittedName>
        <fullName evidence="5">Metallophosphoesterase</fullName>
    </submittedName>
</protein>
<dbReference type="HOGENOM" id="CLU_025443_5_0_11"/>
<keyword evidence="3" id="KW-0812">Transmembrane</keyword>
<dbReference type="Pfam" id="PF00149">
    <property type="entry name" value="Metallophos"/>
    <property type="match status" value="1"/>
</dbReference>
<evidence type="ECO:0000256" key="1">
    <source>
        <dbReference type="ARBA" id="ARBA00022723"/>
    </source>
</evidence>
<reference evidence="5 6" key="1">
    <citation type="journal article" date="2011" name="J. Bacteriol.">
        <title>Genome sequence of the 1,4-dioxane-degrading Pseudonocardia dioxanivorans strain CB1190.</title>
        <authorList>
            <person name="Sales C.M."/>
            <person name="Mahendra S."/>
            <person name="Grostern A."/>
            <person name="Parales R.E."/>
            <person name="Goodwin L.A."/>
            <person name="Woyke T."/>
            <person name="Nolan M."/>
            <person name="Lapidus A."/>
            <person name="Chertkov O."/>
            <person name="Ovchinnikova G."/>
            <person name="Sczyrba A."/>
            <person name="Alvarez-Cohen L."/>
        </authorList>
    </citation>
    <scope>NUCLEOTIDE SEQUENCE [LARGE SCALE GENOMIC DNA]</scope>
    <source>
        <strain evidence="6">ATCC 55486 / DSM 44775 / JCM 13855 / CB1190</strain>
    </source>
</reference>
<dbReference type="RefSeq" id="WP_013672981.1">
    <property type="nucleotide sequence ID" value="NC_015312.1"/>
</dbReference>
<keyword evidence="3" id="KW-0472">Membrane</keyword>
<dbReference type="SUPFAM" id="SSF56300">
    <property type="entry name" value="Metallo-dependent phosphatases"/>
    <property type="match status" value="1"/>
</dbReference>
<organism evidence="5 6">
    <name type="scientific">Pseudonocardia dioxanivorans (strain ATCC 55486 / DSM 44775 / JCM 13855 / CB1190)</name>
    <dbReference type="NCBI Taxonomy" id="675635"/>
    <lineage>
        <taxon>Bacteria</taxon>
        <taxon>Bacillati</taxon>
        <taxon>Actinomycetota</taxon>
        <taxon>Actinomycetes</taxon>
        <taxon>Pseudonocardiales</taxon>
        <taxon>Pseudonocardiaceae</taxon>
        <taxon>Pseudonocardia</taxon>
    </lineage>
</organism>
<evidence type="ECO:0000313" key="6">
    <source>
        <dbReference type="Proteomes" id="UP000007809"/>
    </source>
</evidence>
<dbReference type="PANTHER" id="PTHR31302:SF31">
    <property type="entry name" value="PHOSPHODIESTERASE YAEI"/>
    <property type="match status" value="1"/>
</dbReference>
<evidence type="ECO:0000256" key="3">
    <source>
        <dbReference type="SAM" id="Phobius"/>
    </source>
</evidence>
<keyword evidence="2" id="KW-0378">Hydrolase</keyword>
<keyword evidence="1" id="KW-0479">Metal-binding</keyword>
<dbReference type="InterPro" id="IPR051158">
    <property type="entry name" value="Metallophosphoesterase_sf"/>
</dbReference>